<feature type="compositionally biased region" description="Low complexity" evidence="1">
    <location>
        <begin position="286"/>
        <end position="303"/>
    </location>
</feature>
<feature type="compositionally biased region" description="Polar residues" evidence="1">
    <location>
        <begin position="223"/>
        <end position="232"/>
    </location>
</feature>
<protein>
    <submittedName>
        <fullName evidence="2">Uncharacterized protein</fullName>
    </submittedName>
</protein>
<gene>
    <name evidence="2" type="ORF">ab3b_01276</name>
</gene>
<sequence precursor="true">MKETTSKYLVRGLATGLLLTGLGAGYTTTNVAADDVIPGQEQLAPVTQSQSFTVTFKNMYIGSSHLGDAISINVTADAAGNYIATIPDNFLQNRIATTNLPADIDQNAYSFINDQSVTLNVDYLTSHGLNGTTIPVYFAGNSSATDVANSDAQRASDIATSEGVEAEANADNARASAIAASQAAEASAALSNYNAMVSSLAAQEESAASDSLAALQATQNVSYPAPSDSINVPSEAPEPVTPHGSMAPSSVVPSEGPESIAPSYSSSLSVVPSSITLPKSSDLPGSVAPSNNVPMPPVSSIDSSASAAPITSAISASQTSVAPSESAVSVAPRNVRQTPKPAIDLATVTAASVLTSVNATTQALAPKLVAERASQKSVAVAKQTTDTPATTDTVTTTNASQPTQTAVDSVAHQATVAEAAQKNALPNIFKNNTTTHLDLTNNTPAYKPESTFNTGNVTSVASVLVSAFSGFAYFLGGVPKGVTRFFDWMFNLFGK</sequence>
<name>A0A0D1JSL5_9LACO</name>
<feature type="region of interest" description="Disordered" evidence="1">
    <location>
        <begin position="280"/>
        <end position="303"/>
    </location>
</feature>
<dbReference type="AlphaFoldDB" id="A0A0D1JSL5"/>
<feature type="region of interest" description="Disordered" evidence="1">
    <location>
        <begin position="223"/>
        <end position="265"/>
    </location>
</feature>
<feature type="region of interest" description="Disordered" evidence="1">
    <location>
        <begin position="380"/>
        <end position="406"/>
    </location>
</feature>
<dbReference type="Proteomes" id="UP000032289">
    <property type="component" value="Unassembled WGS sequence"/>
</dbReference>
<evidence type="ECO:0000256" key="1">
    <source>
        <dbReference type="SAM" id="MobiDB-lite"/>
    </source>
</evidence>
<dbReference type="EMBL" id="JWHT01000029">
    <property type="protein sequence ID" value="KIU24228.1"/>
    <property type="molecule type" value="Genomic_DNA"/>
</dbReference>
<proteinExistence type="predicted"/>
<dbReference type="RefSeq" id="WP_043941264.1">
    <property type="nucleotide sequence ID" value="NZ_JWHT01000029.1"/>
</dbReference>
<comment type="caution">
    <text evidence="2">The sequence shown here is derived from an EMBL/GenBank/DDBJ whole genome shotgun (WGS) entry which is preliminary data.</text>
</comment>
<dbReference type="PATRIC" id="fig|137591.24.peg.1246"/>
<feature type="compositionally biased region" description="Low complexity" evidence="1">
    <location>
        <begin position="384"/>
        <end position="397"/>
    </location>
</feature>
<evidence type="ECO:0000313" key="3">
    <source>
        <dbReference type="Proteomes" id="UP000032289"/>
    </source>
</evidence>
<evidence type="ECO:0000313" key="2">
    <source>
        <dbReference type="EMBL" id="KIU24228.1"/>
    </source>
</evidence>
<reference evidence="2 3" key="1">
    <citation type="journal article" date="2015" name="Microbiology (Mosc.)">
        <title>Genomics of the Weissella cibaria species with an examination of its metabolic traits.</title>
        <authorList>
            <person name="Lynch K.M."/>
            <person name="Lucid A."/>
            <person name="Arendt E.K."/>
            <person name="Sleator R.D."/>
            <person name="Lucey B."/>
            <person name="Coffey A."/>
        </authorList>
    </citation>
    <scope>NUCLEOTIDE SEQUENCE [LARGE SCALE GENOMIC DNA]</scope>
    <source>
        <strain evidence="2 3">AB3b</strain>
    </source>
</reference>
<feature type="compositionally biased region" description="Low complexity" evidence="1">
    <location>
        <begin position="248"/>
        <end position="265"/>
    </location>
</feature>
<accession>A0A0D1JSL5</accession>
<organism evidence="2 3">
    <name type="scientific">Weissella cibaria</name>
    <dbReference type="NCBI Taxonomy" id="137591"/>
    <lineage>
        <taxon>Bacteria</taxon>
        <taxon>Bacillati</taxon>
        <taxon>Bacillota</taxon>
        <taxon>Bacilli</taxon>
        <taxon>Lactobacillales</taxon>
        <taxon>Lactobacillaceae</taxon>
        <taxon>Weissella</taxon>
    </lineage>
</organism>